<accession>A0A0G1EPV4</accession>
<dbReference type="PANTHER" id="PTHR14911:SF21">
    <property type="entry name" value="N2-METHYLGUANOSINE TRNA METHYLTRANSFERASE"/>
    <property type="match status" value="1"/>
</dbReference>
<organism evidence="2 3">
    <name type="scientific">Candidatus Gottesmanbacteria bacterium GW2011_GWA1_43_11</name>
    <dbReference type="NCBI Taxonomy" id="1618436"/>
    <lineage>
        <taxon>Bacteria</taxon>
        <taxon>Candidatus Gottesmaniibacteriota</taxon>
    </lineage>
</organism>
<dbReference type="GO" id="GO:0016423">
    <property type="term" value="F:tRNA (guanine) methyltransferase activity"/>
    <property type="evidence" value="ECO:0007669"/>
    <property type="project" value="TreeGrafter"/>
</dbReference>
<keyword evidence="2" id="KW-0808">Transferase</keyword>
<dbReference type="Pfam" id="PF01170">
    <property type="entry name" value="UPF0020"/>
    <property type="match status" value="1"/>
</dbReference>
<evidence type="ECO:0000259" key="1">
    <source>
        <dbReference type="Pfam" id="PF01170"/>
    </source>
</evidence>
<dbReference type="InterPro" id="IPR029063">
    <property type="entry name" value="SAM-dependent_MTases_sf"/>
</dbReference>
<dbReference type="AlphaFoldDB" id="A0A0G1EPV4"/>
<comment type="caution">
    <text evidence="2">The sequence shown here is derived from an EMBL/GenBank/DDBJ whole genome shotgun (WGS) entry which is preliminary data.</text>
</comment>
<reference evidence="2 3" key="1">
    <citation type="journal article" date="2015" name="Nature">
        <title>rRNA introns, odd ribosomes, and small enigmatic genomes across a large radiation of phyla.</title>
        <authorList>
            <person name="Brown C.T."/>
            <person name="Hug L.A."/>
            <person name="Thomas B.C."/>
            <person name="Sharon I."/>
            <person name="Castelle C.J."/>
            <person name="Singh A."/>
            <person name="Wilkins M.J."/>
            <person name="Williams K.H."/>
            <person name="Banfield J.F."/>
        </authorList>
    </citation>
    <scope>NUCLEOTIDE SEQUENCE [LARGE SCALE GENOMIC DNA]</scope>
</reference>
<dbReference type="InterPro" id="IPR000241">
    <property type="entry name" value="RlmKL-like_Mtase"/>
</dbReference>
<dbReference type="CDD" id="cd02440">
    <property type="entry name" value="AdoMet_MTases"/>
    <property type="match status" value="1"/>
</dbReference>
<dbReference type="SUPFAM" id="SSF53335">
    <property type="entry name" value="S-adenosyl-L-methionine-dependent methyltransferases"/>
    <property type="match status" value="1"/>
</dbReference>
<dbReference type="EMBL" id="LCFB01000011">
    <property type="protein sequence ID" value="KKS85066.1"/>
    <property type="molecule type" value="Genomic_DNA"/>
</dbReference>
<dbReference type="PANTHER" id="PTHR14911">
    <property type="entry name" value="THUMP DOMAIN-CONTAINING"/>
    <property type="match status" value="1"/>
</dbReference>
<proteinExistence type="predicted"/>
<evidence type="ECO:0000313" key="3">
    <source>
        <dbReference type="Proteomes" id="UP000034543"/>
    </source>
</evidence>
<name>A0A0G1EPV4_9BACT</name>
<dbReference type="Proteomes" id="UP000034543">
    <property type="component" value="Unassembled WGS sequence"/>
</dbReference>
<protein>
    <submittedName>
        <fullName evidence="2">Putative DNA methylase</fullName>
    </submittedName>
</protein>
<dbReference type="Gene3D" id="3.40.50.150">
    <property type="entry name" value="Vaccinia Virus protein VP39"/>
    <property type="match status" value="1"/>
</dbReference>
<feature type="domain" description="Ribosomal RNA large subunit methyltransferase K/L-like methyltransferase" evidence="1">
    <location>
        <begin position="180"/>
        <end position="292"/>
    </location>
</feature>
<dbReference type="GO" id="GO:0030488">
    <property type="term" value="P:tRNA methylation"/>
    <property type="evidence" value="ECO:0007669"/>
    <property type="project" value="TreeGrafter"/>
</dbReference>
<keyword evidence="2" id="KW-0489">Methyltransferase</keyword>
<evidence type="ECO:0000313" key="2">
    <source>
        <dbReference type="EMBL" id="KKS85066.1"/>
    </source>
</evidence>
<dbReference type="STRING" id="1618436.UV59_C0011G0022"/>
<sequence>MSYSYLFVLGVSPELCFAELKSVLTQFVPDHTISWHQHPLVCITFPDPPPVAELNKRLGGTVKIARSMKQVELIDAETLLSVIPSETKNFGLSNYSQRNLPIMELCKEVKALREPQNLRYVLPKESGILQSIVVLKQNITELICFIDQNKQWGIAQTVAVQNSEDWSKRDFGRPFADPSSGMLPPKVARMMLNLVVTNKPQLILDPFCGMGTVVAEGLLLGQKMIGSDINHEVITKARANLTWFIQTYRLDESCYGLETGDATHVSELVPAVSIDAIVTEPFLGTAFEKQGEVLMRNGKPVTQQNLDNTFTGLEKLYRGVLREWTKVLKPGGFVVIVLPEVSFGRSVFRVKKMIDNCEKLGYTVKQGSLQYARPQAVVKRQIYVFRKI</sequence>
<gene>
    <name evidence="2" type="ORF">UV59_C0011G0022</name>
</gene>